<dbReference type="InterPro" id="IPR010420">
    <property type="entry name" value="CASTOR/POLLUX/SYM8_dom"/>
</dbReference>
<feature type="transmembrane region" description="Helical" evidence="9">
    <location>
        <begin position="28"/>
        <end position="51"/>
    </location>
</feature>
<dbReference type="Gene3D" id="3.40.50.720">
    <property type="entry name" value="NAD(P)-binding Rossmann-like Domain"/>
    <property type="match status" value="2"/>
</dbReference>
<dbReference type="InterPro" id="IPR044849">
    <property type="entry name" value="CASTOR/POLLUX/SYM8-like"/>
</dbReference>
<keyword evidence="4 9" id="KW-0812">Transmembrane</keyword>
<dbReference type="Proteomes" id="UP000238823">
    <property type="component" value="Unassembled WGS sequence"/>
</dbReference>
<evidence type="ECO:0000313" key="12">
    <source>
        <dbReference type="Proteomes" id="UP000238823"/>
    </source>
</evidence>
<dbReference type="GO" id="GO:0012505">
    <property type="term" value="C:endomembrane system"/>
    <property type="evidence" value="ECO:0007669"/>
    <property type="project" value="UniProtKB-SubCell"/>
</dbReference>
<accession>A0A2S9YVY0</accession>
<dbReference type="InterPro" id="IPR003148">
    <property type="entry name" value="RCK_N"/>
</dbReference>
<dbReference type="PROSITE" id="PS51201">
    <property type="entry name" value="RCK_N"/>
    <property type="match status" value="1"/>
</dbReference>
<keyword evidence="6" id="KW-0406">Ion transport</keyword>
<feature type="transmembrane region" description="Helical" evidence="9">
    <location>
        <begin position="92"/>
        <end position="116"/>
    </location>
</feature>
<keyword evidence="5 9" id="KW-1133">Transmembrane helix</keyword>
<dbReference type="SUPFAM" id="SSF51735">
    <property type="entry name" value="NAD(P)-binding Rossmann-fold domains"/>
    <property type="match status" value="1"/>
</dbReference>
<proteinExistence type="inferred from homology"/>
<evidence type="ECO:0000256" key="3">
    <source>
        <dbReference type="ARBA" id="ARBA00022448"/>
    </source>
</evidence>
<dbReference type="GO" id="GO:0034220">
    <property type="term" value="P:monoatomic ion transmembrane transport"/>
    <property type="evidence" value="ECO:0007669"/>
    <property type="project" value="UniProtKB-KW"/>
</dbReference>
<name>A0A2S9YVY0_9BACT</name>
<keyword evidence="7 9" id="KW-0472">Membrane</keyword>
<dbReference type="PANTHER" id="PTHR31563:SF10">
    <property type="entry name" value="ION CHANNEL POLLUX-RELATED"/>
    <property type="match status" value="1"/>
</dbReference>
<comment type="subcellular location">
    <subcellularLocation>
        <location evidence="1">Endomembrane system</location>
        <topology evidence="1">Multi-pass membrane protein</topology>
    </subcellularLocation>
</comment>
<keyword evidence="8" id="KW-0407">Ion channel</keyword>
<evidence type="ECO:0000259" key="10">
    <source>
        <dbReference type="PROSITE" id="PS51201"/>
    </source>
</evidence>
<dbReference type="GO" id="GO:0006813">
    <property type="term" value="P:potassium ion transport"/>
    <property type="evidence" value="ECO:0007669"/>
    <property type="project" value="InterPro"/>
</dbReference>
<dbReference type="PANTHER" id="PTHR31563">
    <property type="entry name" value="ION CHANNEL POLLUX-RELATED"/>
    <property type="match status" value="1"/>
</dbReference>
<sequence>MPTTRPSLGDHFRYAFDRLMARGAWALMAWHLLIALATIVIVSLVGVMLALVPANEQGEAMSFGALLWTTLMHAIDPGTITGNEGSVGWRALMMMATVFGILLVGSLIAILVASVADRFDKLRKGHSRVLEQDHTLVIGWSSQIFTIIAELVRANESRNGGCIVVYADHDKIWMEDELRVKVPELGRTRVVVREGDPTDPATLDVVATAHARAIIVLAPEQASDDTQVVRALLSVGRTEPDEGRTQHVVTEIRDPHNVAVARLAGDRRTEVLEVGELVAKIAVQTCLQAGLSVVYEELLSFSGNEIYFIDAAQVIGLSFGRALHQFDDGALLGLRDASGRVVLNPAMDRVIAVGEQLVLIAADDDQIHAAETPWPESSATVEAVGAVEATKVSASAAPARTLILGWSTRVPSIVRGIDAYAAPGSELLVVSTNPDAEAVLATLAPSLTRVALTHRSDNMSDRRVIDSLDPRAWKHVMVLPDDRIAQATEADAKVLVALLHLRDVAEGLARPFSVVSEMRDVRSRALAEAARADDFIISDHFIGLLLAQIAENADLAAVFAELFDPAGAEIYLRPAMDYVVEDHELDVHTLIEIGRRRSEVVIGVRIGRDARDESKNFGVVINPRKTARLRLTPADRVIVLAA</sequence>
<gene>
    <name evidence="11" type="ORF">ENSA7_12240</name>
</gene>
<reference evidence="11 12" key="1">
    <citation type="submission" date="2018-03" db="EMBL/GenBank/DDBJ databases">
        <title>Draft Genome Sequences of the Obligatory Marine Myxobacteria Enhygromyxa salina SWB007.</title>
        <authorList>
            <person name="Poehlein A."/>
            <person name="Moghaddam J.A."/>
            <person name="Harms H."/>
            <person name="Alanjari M."/>
            <person name="Koenig G.M."/>
            <person name="Daniel R."/>
            <person name="Schaeberle T.F."/>
        </authorList>
    </citation>
    <scope>NUCLEOTIDE SEQUENCE [LARGE SCALE GENOMIC DNA]</scope>
    <source>
        <strain evidence="11 12">SWB007</strain>
    </source>
</reference>
<dbReference type="RefSeq" id="WP_181233276.1">
    <property type="nucleotide sequence ID" value="NZ_PVNL01000030.1"/>
</dbReference>
<evidence type="ECO:0000256" key="4">
    <source>
        <dbReference type="ARBA" id="ARBA00022692"/>
    </source>
</evidence>
<dbReference type="Pfam" id="PF06241">
    <property type="entry name" value="Castor_Poll_mid"/>
    <property type="match status" value="1"/>
</dbReference>
<protein>
    <recommendedName>
        <fullName evidence="10">RCK N-terminal domain-containing protein</fullName>
    </recommendedName>
</protein>
<evidence type="ECO:0000256" key="9">
    <source>
        <dbReference type="SAM" id="Phobius"/>
    </source>
</evidence>
<evidence type="ECO:0000256" key="7">
    <source>
        <dbReference type="ARBA" id="ARBA00023136"/>
    </source>
</evidence>
<evidence type="ECO:0000256" key="1">
    <source>
        <dbReference type="ARBA" id="ARBA00004127"/>
    </source>
</evidence>
<evidence type="ECO:0000256" key="2">
    <source>
        <dbReference type="ARBA" id="ARBA00008577"/>
    </source>
</evidence>
<comment type="similarity">
    <text evidence="2">Belongs to the castor/pollux (TC 1.A.1.23) family.</text>
</comment>
<evidence type="ECO:0000313" key="11">
    <source>
        <dbReference type="EMBL" id="PRQ09234.1"/>
    </source>
</evidence>
<dbReference type="InterPro" id="IPR036291">
    <property type="entry name" value="NAD(P)-bd_dom_sf"/>
</dbReference>
<dbReference type="AlphaFoldDB" id="A0A2S9YVY0"/>
<evidence type="ECO:0000256" key="8">
    <source>
        <dbReference type="ARBA" id="ARBA00023303"/>
    </source>
</evidence>
<keyword evidence="3" id="KW-0813">Transport</keyword>
<dbReference type="EMBL" id="PVNL01000030">
    <property type="protein sequence ID" value="PRQ09234.1"/>
    <property type="molecule type" value="Genomic_DNA"/>
</dbReference>
<feature type="domain" description="RCK N-terminal" evidence="10">
    <location>
        <begin position="132"/>
        <end position="271"/>
    </location>
</feature>
<organism evidence="11 12">
    <name type="scientific">Enhygromyxa salina</name>
    <dbReference type="NCBI Taxonomy" id="215803"/>
    <lineage>
        <taxon>Bacteria</taxon>
        <taxon>Pseudomonadati</taxon>
        <taxon>Myxococcota</taxon>
        <taxon>Polyangia</taxon>
        <taxon>Nannocystales</taxon>
        <taxon>Nannocystaceae</taxon>
        <taxon>Enhygromyxa</taxon>
    </lineage>
</organism>
<comment type="caution">
    <text evidence="11">The sequence shown here is derived from an EMBL/GenBank/DDBJ whole genome shotgun (WGS) entry which is preliminary data.</text>
</comment>
<evidence type="ECO:0000256" key="6">
    <source>
        <dbReference type="ARBA" id="ARBA00023065"/>
    </source>
</evidence>
<evidence type="ECO:0000256" key="5">
    <source>
        <dbReference type="ARBA" id="ARBA00022989"/>
    </source>
</evidence>